<dbReference type="Proteomes" id="UP001189429">
    <property type="component" value="Unassembled WGS sequence"/>
</dbReference>
<name>A0ABN9RW51_9DINO</name>
<dbReference type="EMBL" id="CAUYUJ010008047">
    <property type="protein sequence ID" value="CAK0822716.1"/>
    <property type="molecule type" value="Genomic_DNA"/>
</dbReference>
<reference evidence="3" key="1">
    <citation type="submission" date="2023-10" db="EMBL/GenBank/DDBJ databases">
        <authorList>
            <person name="Chen Y."/>
            <person name="Shah S."/>
            <person name="Dougan E. K."/>
            <person name="Thang M."/>
            <person name="Chan C."/>
        </authorList>
    </citation>
    <scope>NUCLEOTIDE SEQUENCE [LARGE SCALE GENOMIC DNA]</scope>
</reference>
<dbReference type="InterPro" id="IPR036397">
    <property type="entry name" value="RNaseH_sf"/>
</dbReference>
<evidence type="ECO:0000313" key="3">
    <source>
        <dbReference type="EMBL" id="CAK0822716.1"/>
    </source>
</evidence>
<feature type="domain" description="3'-5' exonuclease" evidence="2">
    <location>
        <begin position="157"/>
        <end position="276"/>
    </location>
</feature>
<dbReference type="InterPro" id="IPR052408">
    <property type="entry name" value="Exonuclease_MUT-7-like"/>
</dbReference>
<feature type="region of interest" description="Disordered" evidence="1">
    <location>
        <begin position="88"/>
        <end position="111"/>
    </location>
</feature>
<sequence>TRRATRRRPGIHNVVWSTPRGPGISSRGSAYRLSSPAPSRFGQPWRWYTRLLGRPGSVLYTSASAPSQVAVPPEGFLALESPRESRGRRRLAGAGRAGAVGPVRGPRVGRPGFRLGPDASAAGCWSRRGVAARFRGPGAVKNGGRPIATTQERRSPVSLLQVAVRRSVWLFDMGAICGDGDLSAAAASLLRDVLESPVLLKVGYGLDNDLGRLAYTLPEALPDRARGVLDLRVLAPRALAGPVSGGLSGLSRAVLGKGLDKTEQVSDWARRPLREESSWCTRRRTRTCASACSTRSATATQRSRRGRWSP</sequence>
<comment type="caution">
    <text evidence="3">The sequence shown here is derived from an EMBL/GenBank/DDBJ whole genome shotgun (WGS) entry which is preliminary data.</text>
</comment>
<dbReference type="PANTHER" id="PTHR47765">
    <property type="entry name" value="3'-5' EXONUCLEASE DOMAIN-CONTAINING PROTEIN"/>
    <property type="match status" value="1"/>
</dbReference>
<feature type="compositionally biased region" description="Low complexity" evidence="1">
    <location>
        <begin position="92"/>
        <end position="111"/>
    </location>
</feature>
<accession>A0ABN9RW51</accession>
<dbReference type="InterPro" id="IPR012337">
    <property type="entry name" value="RNaseH-like_sf"/>
</dbReference>
<proteinExistence type="predicted"/>
<gene>
    <name evidence="3" type="ORF">PCOR1329_LOCUS23663</name>
</gene>
<feature type="region of interest" description="Disordered" evidence="1">
    <location>
        <begin position="1"/>
        <end position="35"/>
    </location>
</feature>
<evidence type="ECO:0000256" key="1">
    <source>
        <dbReference type="SAM" id="MobiDB-lite"/>
    </source>
</evidence>
<feature type="non-terminal residue" evidence="3">
    <location>
        <position position="1"/>
    </location>
</feature>
<dbReference type="Gene3D" id="3.30.420.10">
    <property type="entry name" value="Ribonuclease H-like superfamily/Ribonuclease H"/>
    <property type="match status" value="1"/>
</dbReference>
<dbReference type="PANTHER" id="PTHR47765:SF2">
    <property type="entry name" value="EXONUCLEASE MUT-7 HOMOLOG"/>
    <property type="match status" value="1"/>
</dbReference>
<dbReference type="Pfam" id="PF01612">
    <property type="entry name" value="DNA_pol_A_exo1"/>
    <property type="match status" value="1"/>
</dbReference>
<feature type="compositionally biased region" description="Basic residues" evidence="1">
    <location>
        <begin position="1"/>
        <end position="10"/>
    </location>
</feature>
<keyword evidence="4" id="KW-1185">Reference proteome</keyword>
<evidence type="ECO:0000313" key="4">
    <source>
        <dbReference type="Proteomes" id="UP001189429"/>
    </source>
</evidence>
<dbReference type="SUPFAM" id="SSF53098">
    <property type="entry name" value="Ribonuclease H-like"/>
    <property type="match status" value="1"/>
</dbReference>
<dbReference type="InterPro" id="IPR002562">
    <property type="entry name" value="3'-5'_exonuclease_dom"/>
</dbReference>
<protein>
    <recommendedName>
        <fullName evidence="2">3'-5' exonuclease domain-containing protein</fullName>
    </recommendedName>
</protein>
<organism evidence="3 4">
    <name type="scientific">Prorocentrum cordatum</name>
    <dbReference type="NCBI Taxonomy" id="2364126"/>
    <lineage>
        <taxon>Eukaryota</taxon>
        <taxon>Sar</taxon>
        <taxon>Alveolata</taxon>
        <taxon>Dinophyceae</taxon>
        <taxon>Prorocentrales</taxon>
        <taxon>Prorocentraceae</taxon>
        <taxon>Prorocentrum</taxon>
    </lineage>
</organism>
<evidence type="ECO:0000259" key="2">
    <source>
        <dbReference type="Pfam" id="PF01612"/>
    </source>
</evidence>